<evidence type="ECO:0000259" key="1">
    <source>
        <dbReference type="Pfam" id="PF13098"/>
    </source>
</evidence>
<keyword evidence="3" id="KW-1185">Reference proteome</keyword>
<evidence type="ECO:0000313" key="3">
    <source>
        <dbReference type="Proteomes" id="UP000184498"/>
    </source>
</evidence>
<dbReference type="Pfam" id="PF13098">
    <property type="entry name" value="Thioredoxin_2"/>
    <property type="match status" value="1"/>
</dbReference>
<proteinExistence type="predicted"/>
<protein>
    <submittedName>
        <fullName evidence="2">Thiol-disulfide isomerase or thioredoxin</fullName>
    </submittedName>
</protein>
<accession>A0A1M6RXF7</accession>
<dbReference type="AlphaFoldDB" id="A0A1M6RXF7"/>
<dbReference type="STRING" id="216903.SAMN05444371_2121"/>
<dbReference type="OrthoDB" id="9811036at2"/>
<keyword evidence="2" id="KW-0413">Isomerase</keyword>
<organism evidence="2 3">
    <name type="scientific">Epilithonimonas mollis</name>
    <dbReference type="NCBI Taxonomy" id="216903"/>
    <lineage>
        <taxon>Bacteria</taxon>
        <taxon>Pseudomonadati</taxon>
        <taxon>Bacteroidota</taxon>
        <taxon>Flavobacteriia</taxon>
        <taxon>Flavobacteriales</taxon>
        <taxon>Weeksellaceae</taxon>
        <taxon>Chryseobacterium group</taxon>
        <taxon>Epilithonimonas</taxon>
    </lineage>
</organism>
<gene>
    <name evidence="2" type="ORF">SAMN05444371_2121</name>
</gene>
<dbReference type="RefSeq" id="WP_084081306.1">
    <property type="nucleotide sequence ID" value="NZ_FRAM01000002.1"/>
</dbReference>
<dbReference type="Proteomes" id="UP000184498">
    <property type="component" value="Unassembled WGS sequence"/>
</dbReference>
<dbReference type="GO" id="GO:0016853">
    <property type="term" value="F:isomerase activity"/>
    <property type="evidence" value="ECO:0007669"/>
    <property type="project" value="UniProtKB-KW"/>
</dbReference>
<name>A0A1M6RXF7_9FLAO</name>
<dbReference type="EMBL" id="FRAM01000002">
    <property type="protein sequence ID" value="SHK36977.1"/>
    <property type="molecule type" value="Genomic_DNA"/>
</dbReference>
<reference evidence="3" key="1">
    <citation type="submission" date="2016-11" db="EMBL/GenBank/DDBJ databases">
        <authorList>
            <person name="Varghese N."/>
            <person name="Submissions S."/>
        </authorList>
    </citation>
    <scope>NUCLEOTIDE SEQUENCE [LARGE SCALE GENOMIC DNA]</scope>
    <source>
        <strain evidence="3">DSM 18016</strain>
    </source>
</reference>
<dbReference type="Gene3D" id="3.40.30.10">
    <property type="entry name" value="Glutaredoxin"/>
    <property type="match status" value="1"/>
</dbReference>
<evidence type="ECO:0000313" key="2">
    <source>
        <dbReference type="EMBL" id="SHK36977.1"/>
    </source>
</evidence>
<dbReference type="InterPro" id="IPR036249">
    <property type="entry name" value="Thioredoxin-like_sf"/>
</dbReference>
<sequence>MRQFIFILFMTFGILNSQELKTFSFQNLPEKSEKPILIYMKTSWCSVCKIQMHQIDKDSELKKMLNEKVHFVIFDTEKSKDNIEFFGKTYQYISNGNSGIHGLALEFSRKNKPVYPTLVLVDSNFKVLFYQEGLIDNKILKSIINSLSWVS</sequence>
<dbReference type="SUPFAM" id="SSF52833">
    <property type="entry name" value="Thioredoxin-like"/>
    <property type="match status" value="1"/>
</dbReference>
<dbReference type="InterPro" id="IPR012336">
    <property type="entry name" value="Thioredoxin-like_fold"/>
</dbReference>
<feature type="domain" description="Thioredoxin-like fold" evidence="1">
    <location>
        <begin position="30"/>
        <end position="142"/>
    </location>
</feature>